<protein>
    <submittedName>
        <fullName evidence="1">(apollo) hypothetical protein</fullName>
    </submittedName>
</protein>
<sequence>MPATLSNKPAVMKRKPMKEILKLAEPSTSTDHYSECSVHQLHTKMEGNTSHKENLDPVTAMQAPVISTNPVVIKKRAEMVLGGTLAVKKKTKRRARGICDRKHMAAELQHVKQVLQDKQASGPAPSEAGHSRAPACCTAVFQRSHRQGHYSERSVHRLYTKMEGNTSHKENLDPVTPMQDPVISTNPVVIKKRAEMFLGGALGDKKKTKGILREEYEDADLLLLWIIFSTQLMAVLLRRHDLLHYRAYSA</sequence>
<keyword evidence="2" id="KW-1185">Reference proteome</keyword>
<reference evidence="1" key="1">
    <citation type="submission" date="2021-04" db="EMBL/GenBank/DDBJ databases">
        <authorList>
            <person name="Tunstrom K."/>
        </authorList>
    </citation>
    <scope>NUCLEOTIDE SEQUENCE</scope>
</reference>
<proteinExistence type="predicted"/>
<dbReference type="EMBL" id="CAJQZP010001124">
    <property type="protein sequence ID" value="CAG5017521.1"/>
    <property type="molecule type" value="Genomic_DNA"/>
</dbReference>
<evidence type="ECO:0000313" key="2">
    <source>
        <dbReference type="Proteomes" id="UP000691718"/>
    </source>
</evidence>
<evidence type="ECO:0000313" key="1">
    <source>
        <dbReference type="EMBL" id="CAG5017521.1"/>
    </source>
</evidence>
<organism evidence="1 2">
    <name type="scientific">Parnassius apollo</name>
    <name type="common">Apollo butterfly</name>
    <name type="synonym">Papilio apollo</name>
    <dbReference type="NCBI Taxonomy" id="110799"/>
    <lineage>
        <taxon>Eukaryota</taxon>
        <taxon>Metazoa</taxon>
        <taxon>Ecdysozoa</taxon>
        <taxon>Arthropoda</taxon>
        <taxon>Hexapoda</taxon>
        <taxon>Insecta</taxon>
        <taxon>Pterygota</taxon>
        <taxon>Neoptera</taxon>
        <taxon>Endopterygota</taxon>
        <taxon>Lepidoptera</taxon>
        <taxon>Glossata</taxon>
        <taxon>Ditrysia</taxon>
        <taxon>Papilionoidea</taxon>
        <taxon>Papilionidae</taxon>
        <taxon>Parnassiinae</taxon>
        <taxon>Parnassini</taxon>
        <taxon>Parnassius</taxon>
        <taxon>Parnassius</taxon>
    </lineage>
</organism>
<comment type="caution">
    <text evidence="1">The sequence shown here is derived from an EMBL/GenBank/DDBJ whole genome shotgun (WGS) entry which is preliminary data.</text>
</comment>
<accession>A0A8S3XIV6</accession>
<name>A0A8S3XIV6_PARAO</name>
<gene>
    <name evidence="1" type="ORF">PAPOLLO_LOCUS16688</name>
</gene>
<dbReference type="Proteomes" id="UP000691718">
    <property type="component" value="Unassembled WGS sequence"/>
</dbReference>
<dbReference type="AlphaFoldDB" id="A0A8S3XIV6"/>